<dbReference type="InterPro" id="IPR019949">
    <property type="entry name" value="CmoO-like"/>
</dbReference>
<dbReference type="RefSeq" id="WP_185406457.1">
    <property type="nucleotide sequence ID" value="NZ_JAARPT010000007.1"/>
</dbReference>
<organism evidence="3 5">
    <name type="scientific">Listeria booriae</name>
    <dbReference type="NCBI Taxonomy" id="1552123"/>
    <lineage>
        <taxon>Bacteria</taxon>
        <taxon>Bacillati</taxon>
        <taxon>Bacillota</taxon>
        <taxon>Bacilli</taxon>
        <taxon>Bacillales</taxon>
        <taxon>Listeriaceae</taxon>
        <taxon>Listeria</taxon>
    </lineage>
</organism>
<dbReference type="Proteomes" id="UP000544413">
    <property type="component" value="Unassembled WGS sequence"/>
</dbReference>
<evidence type="ECO:0000313" key="4">
    <source>
        <dbReference type="EMBL" id="MBC1616007.1"/>
    </source>
</evidence>
<dbReference type="NCBIfam" id="TIGR03558">
    <property type="entry name" value="oxido_grp_1"/>
    <property type="match status" value="1"/>
</dbReference>
<evidence type="ECO:0000256" key="1">
    <source>
        <dbReference type="ARBA" id="ARBA00007789"/>
    </source>
</evidence>
<evidence type="ECO:0000313" key="6">
    <source>
        <dbReference type="Proteomes" id="UP000574104"/>
    </source>
</evidence>
<dbReference type="EMBL" id="JAARSH010000004">
    <property type="protein sequence ID" value="MBC1616007.1"/>
    <property type="molecule type" value="Genomic_DNA"/>
</dbReference>
<dbReference type="GO" id="GO:0005829">
    <property type="term" value="C:cytosol"/>
    <property type="evidence" value="ECO:0007669"/>
    <property type="project" value="TreeGrafter"/>
</dbReference>
<dbReference type="EMBL" id="JAARPT010000007">
    <property type="protein sequence ID" value="MBC1402439.1"/>
    <property type="molecule type" value="Genomic_DNA"/>
</dbReference>
<dbReference type="PANTHER" id="PTHR30137">
    <property type="entry name" value="LUCIFERASE-LIKE MONOOXYGENASE"/>
    <property type="match status" value="1"/>
</dbReference>
<dbReference type="InterPro" id="IPR011251">
    <property type="entry name" value="Luciferase-like_dom"/>
</dbReference>
<dbReference type="PANTHER" id="PTHR30137:SF19">
    <property type="entry name" value="LUCIFERASE-LIKE MONOOXYGENASE"/>
    <property type="match status" value="1"/>
</dbReference>
<dbReference type="AlphaFoldDB" id="A0A841YPY3"/>
<dbReference type="Gene3D" id="3.20.20.30">
    <property type="entry name" value="Luciferase-like domain"/>
    <property type="match status" value="1"/>
</dbReference>
<name>A0A841YPY3_9LIST</name>
<reference evidence="5 6" key="1">
    <citation type="submission" date="2020-03" db="EMBL/GenBank/DDBJ databases">
        <title>Soil Listeria distribution.</title>
        <authorList>
            <person name="Liao J."/>
            <person name="Wiedmann M."/>
        </authorList>
    </citation>
    <scope>NUCLEOTIDE SEQUENCE [LARGE SCALE GENOMIC DNA]</scope>
    <source>
        <strain evidence="4 6">FSL L7-1299</strain>
        <strain evidence="3 5">FSL L7-1658</strain>
    </source>
</reference>
<dbReference type="InterPro" id="IPR036661">
    <property type="entry name" value="Luciferase-like_sf"/>
</dbReference>
<evidence type="ECO:0000259" key="2">
    <source>
        <dbReference type="Pfam" id="PF00296"/>
    </source>
</evidence>
<comment type="caution">
    <text evidence="3">The sequence shown here is derived from an EMBL/GenBank/DDBJ whole genome shotgun (WGS) entry which is preliminary data.</text>
</comment>
<dbReference type="SUPFAM" id="SSF51679">
    <property type="entry name" value="Bacterial luciferase-like"/>
    <property type="match status" value="1"/>
</dbReference>
<dbReference type="Proteomes" id="UP000574104">
    <property type="component" value="Unassembled WGS sequence"/>
</dbReference>
<comment type="similarity">
    <text evidence="1">To bacterial alkanal monooxygenase alpha and beta chains.</text>
</comment>
<accession>A0A841YPY3</accession>
<protein>
    <submittedName>
        <fullName evidence="3">LLM class flavin-dependent oxidoreductase</fullName>
    </submittedName>
</protein>
<dbReference type="Pfam" id="PF00296">
    <property type="entry name" value="Bac_luciferase"/>
    <property type="match status" value="1"/>
</dbReference>
<evidence type="ECO:0000313" key="3">
    <source>
        <dbReference type="EMBL" id="MBC1402439.1"/>
    </source>
</evidence>
<dbReference type="GO" id="GO:0016705">
    <property type="term" value="F:oxidoreductase activity, acting on paired donors, with incorporation or reduction of molecular oxygen"/>
    <property type="evidence" value="ECO:0007669"/>
    <property type="project" value="InterPro"/>
</dbReference>
<feature type="domain" description="Luciferase-like" evidence="2">
    <location>
        <begin position="10"/>
        <end position="298"/>
    </location>
</feature>
<sequence>MGFRLSILDQSPIADGKSGYEALQQTIALAEKAEEWGYHRFWVSEHHDTKLLAGVSPEVLVSHLLARTERIRVGSGGVMLQHYSAYKVAENFQLLATLAPNRVDLGVGKAPGGLPLSTKALQYGRGAGTVDFVEQLTLLKQFVDDTVPADHELAGVHVDPEPPTKPEIFLLGASAASAELAAKLGVNFCFAKFITSDETVLREAVTAFRTGQRDGEFIIAIPVLAADTESEAQRLAGEQKVVRVTLATGVSVTVQTVAQAEEFARQAGETDFTIEEREANIIAGTQQQVKAELVRLRATFDVDEFVIHTPVARQDARFRSVQLISEAVLTADVVR</sequence>
<gene>
    <name evidence="3" type="ORF">HB836_12675</name>
    <name evidence="4" type="ORF">HB904_07400</name>
</gene>
<evidence type="ECO:0000313" key="5">
    <source>
        <dbReference type="Proteomes" id="UP000544413"/>
    </source>
</evidence>
<proteinExistence type="predicted"/>
<dbReference type="InterPro" id="IPR050766">
    <property type="entry name" value="Bact_Lucif_Oxidored"/>
</dbReference>